<keyword evidence="2" id="KW-1185">Reference proteome</keyword>
<protein>
    <submittedName>
        <fullName evidence="1">Uncharacterized protein</fullName>
    </submittedName>
</protein>
<reference evidence="2" key="1">
    <citation type="journal article" date="2014" name="Science">
        <title>Ancient hybridizations among the ancestral genomes of bread wheat.</title>
        <authorList>
            <consortium name="International Wheat Genome Sequencing Consortium,"/>
            <person name="Marcussen T."/>
            <person name="Sandve S.R."/>
            <person name="Heier L."/>
            <person name="Spannagl M."/>
            <person name="Pfeifer M."/>
            <person name="Jakobsen K.S."/>
            <person name="Wulff B.B."/>
            <person name="Steuernagel B."/>
            <person name="Mayer K.F."/>
            <person name="Olsen O.A."/>
        </authorList>
    </citation>
    <scope>NUCLEOTIDE SEQUENCE [LARGE SCALE GENOMIC DNA]</scope>
    <source>
        <strain evidence="2">cv. AL8/78</strain>
    </source>
</reference>
<dbReference type="EnsemblPlants" id="AET7Gv21299300.2">
    <property type="protein sequence ID" value="AET7Gv21299300.2"/>
    <property type="gene ID" value="AET7Gv21299300"/>
</dbReference>
<reference evidence="1" key="3">
    <citation type="journal article" date="2017" name="Nature">
        <title>Genome sequence of the progenitor of the wheat D genome Aegilops tauschii.</title>
        <authorList>
            <person name="Luo M.C."/>
            <person name="Gu Y.Q."/>
            <person name="Puiu D."/>
            <person name="Wang H."/>
            <person name="Twardziok S.O."/>
            <person name="Deal K.R."/>
            <person name="Huo N."/>
            <person name="Zhu T."/>
            <person name="Wang L."/>
            <person name="Wang Y."/>
            <person name="McGuire P.E."/>
            <person name="Liu S."/>
            <person name="Long H."/>
            <person name="Ramasamy R.K."/>
            <person name="Rodriguez J.C."/>
            <person name="Van S.L."/>
            <person name="Yuan L."/>
            <person name="Wang Z."/>
            <person name="Xia Z."/>
            <person name="Xiao L."/>
            <person name="Anderson O.D."/>
            <person name="Ouyang S."/>
            <person name="Liang Y."/>
            <person name="Zimin A.V."/>
            <person name="Pertea G."/>
            <person name="Qi P."/>
            <person name="Bennetzen J.L."/>
            <person name="Dai X."/>
            <person name="Dawson M.W."/>
            <person name="Muller H.G."/>
            <person name="Kugler K."/>
            <person name="Rivarola-Duarte L."/>
            <person name="Spannagl M."/>
            <person name="Mayer K.F.X."/>
            <person name="Lu F.H."/>
            <person name="Bevan M.W."/>
            <person name="Leroy P."/>
            <person name="Li P."/>
            <person name="You F.M."/>
            <person name="Sun Q."/>
            <person name="Liu Z."/>
            <person name="Lyons E."/>
            <person name="Wicker T."/>
            <person name="Salzberg S.L."/>
            <person name="Devos K.M."/>
            <person name="Dvorak J."/>
        </authorList>
    </citation>
    <scope>NUCLEOTIDE SEQUENCE [LARGE SCALE GENOMIC DNA]</scope>
    <source>
        <strain evidence="1">cv. AL8/78</strain>
    </source>
</reference>
<evidence type="ECO:0000313" key="1">
    <source>
        <dbReference type="EnsemblPlants" id="AET7Gv21299300.2"/>
    </source>
</evidence>
<dbReference type="Gramene" id="AET7Gv21299300.2">
    <property type="protein sequence ID" value="AET7Gv21299300.2"/>
    <property type="gene ID" value="AET7Gv21299300"/>
</dbReference>
<reference evidence="1" key="4">
    <citation type="submission" date="2019-03" db="UniProtKB">
        <authorList>
            <consortium name="EnsemblPlants"/>
        </authorList>
    </citation>
    <scope>IDENTIFICATION</scope>
</reference>
<accession>A0A453T990</accession>
<evidence type="ECO:0000313" key="2">
    <source>
        <dbReference type="Proteomes" id="UP000015105"/>
    </source>
</evidence>
<reference evidence="2" key="2">
    <citation type="journal article" date="2017" name="Nat. Plants">
        <title>The Aegilops tauschii genome reveals multiple impacts of transposons.</title>
        <authorList>
            <person name="Zhao G."/>
            <person name="Zou C."/>
            <person name="Li K."/>
            <person name="Wang K."/>
            <person name="Li T."/>
            <person name="Gao L."/>
            <person name="Zhang X."/>
            <person name="Wang H."/>
            <person name="Yang Z."/>
            <person name="Liu X."/>
            <person name="Jiang W."/>
            <person name="Mao L."/>
            <person name="Kong X."/>
            <person name="Jiao Y."/>
            <person name="Jia J."/>
        </authorList>
    </citation>
    <scope>NUCLEOTIDE SEQUENCE [LARGE SCALE GENOMIC DNA]</scope>
    <source>
        <strain evidence="2">cv. AL8/78</strain>
    </source>
</reference>
<sequence>MTLHQAGMFVHSIINLKSRTCSWCCFQYLDNKTPIFVDQLICVFFLYISIKSASRRLTSSIIGHQIQSSVP</sequence>
<dbReference type="Proteomes" id="UP000015105">
    <property type="component" value="Chromosome 7D"/>
</dbReference>
<organism evidence="1 2">
    <name type="scientific">Aegilops tauschii subsp. strangulata</name>
    <name type="common">Goatgrass</name>
    <dbReference type="NCBI Taxonomy" id="200361"/>
    <lineage>
        <taxon>Eukaryota</taxon>
        <taxon>Viridiplantae</taxon>
        <taxon>Streptophyta</taxon>
        <taxon>Embryophyta</taxon>
        <taxon>Tracheophyta</taxon>
        <taxon>Spermatophyta</taxon>
        <taxon>Magnoliopsida</taxon>
        <taxon>Liliopsida</taxon>
        <taxon>Poales</taxon>
        <taxon>Poaceae</taxon>
        <taxon>BOP clade</taxon>
        <taxon>Pooideae</taxon>
        <taxon>Triticodae</taxon>
        <taxon>Triticeae</taxon>
        <taxon>Triticinae</taxon>
        <taxon>Aegilops</taxon>
    </lineage>
</organism>
<name>A0A453T990_AEGTS</name>
<reference evidence="1" key="5">
    <citation type="journal article" date="2021" name="G3 (Bethesda)">
        <title>Aegilops tauschii genome assembly Aet v5.0 features greater sequence contiguity and improved annotation.</title>
        <authorList>
            <person name="Wang L."/>
            <person name="Zhu T."/>
            <person name="Rodriguez J.C."/>
            <person name="Deal K.R."/>
            <person name="Dubcovsky J."/>
            <person name="McGuire P.E."/>
            <person name="Lux T."/>
            <person name="Spannagl M."/>
            <person name="Mayer K.F.X."/>
            <person name="Baldrich P."/>
            <person name="Meyers B.C."/>
            <person name="Huo N."/>
            <person name="Gu Y.Q."/>
            <person name="Zhou H."/>
            <person name="Devos K.M."/>
            <person name="Bennetzen J.L."/>
            <person name="Unver T."/>
            <person name="Budak H."/>
            <person name="Gulick P.J."/>
            <person name="Galiba G."/>
            <person name="Kalapos B."/>
            <person name="Nelson D.R."/>
            <person name="Li P."/>
            <person name="You F.M."/>
            <person name="Luo M.C."/>
            <person name="Dvorak J."/>
        </authorList>
    </citation>
    <scope>NUCLEOTIDE SEQUENCE [LARGE SCALE GENOMIC DNA]</scope>
    <source>
        <strain evidence="1">cv. AL8/78</strain>
    </source>
</reference>
<dbReference type="AlphaFoldDB" id="A0A453T990"/>
<proteinExistence type="predicted"/>